<dbReference type="GO" id="GO:0005764">
    <property type="term" value="C:lysosome"/>
    <property type="evidence" value="ECO:0007669"/>
    <property type="project" value="TreeGrafter"/>
</dbReference>
<evidence type="ECO:0000256" key="6">
    <source>
        <dbReference type="ARBA" id="ARBA00023295"/>
    </source>
</evidence>
<feature type="signal peptide" evidence="7">
    <location>
        <begin position="1"/>
        <end position="24"/>
    </location>
</feature>
<dbReference type="InterPro" id="IPR000933">
    <property type="entry name" value="Glyco_hydro_29"/>
</dbReference>
<reference evidence="9 10" key="1">
    <citation type="submission" date="2019-04" db="EMBL/GenBank/DDBJ databases">
        <authorList>
            <person name="Van Vliet M D."/>
        </authorList>
    </citation>
    <scope>NUCLEOTIDE SEQUENCE [LARGE SCALE GENOMIC DNA]</scope>
    <source>
        <strain evidence="9 10">F21</strain>
    </source>
</reference>
<dbReference type="EMBL" id="CAAHFH010000001">
    <property type="protein sequence ID" value="VGO18365.1"/>
    <property type="molecule type" value="Genomic_DNA"/>
</dbReference>
<sequence length="468" mass="52169">MKTIMNAIAGLFFLLSVGACSVWAENSTPEKMDWWLDAKFGMFIHWGPSSVAGVEIGWARETHPFDHPGKGKLIPDAVYDALYKEFNPVEFDADALVRTAKEAGMKYIVFTAKHHDGFCNWPTQLTDYNISNTPFKRDICKELADAVHKYGLKLGWYYSTRDWTHPDYLNGDNSKYNDFYHGQIRELLSNYGEVSVLWFDHVAGDWSQYRFEELFDMIYELQPGIIVNNRAAKFIRRKKGAEKPDPALVALTRGDFQTPEGKVGVFHKEYPWETCMPMSKGPSGGGGWSYRPESVTASFDQCAEMLAACVTGCGNMLLNVGPMATGSLRPSELENLKKFKPWIQTYGESIYGTEGGPYISGQWGGSCIKGNVLYLHVFQWTDGTLQLPPLPRKVLGCEELGGEKVGFTQSDAGLTIRLKEGKKGELHSVVKLTLEDGPEVTLIKVESGEKKQQHGTLVNPMAATAAGK</sequence>
<evidence type="ECO:0000256" key="4">
    <source>
        <dbReference type="ARBA" id="ARBA00022729"/>
    </source>
</evidence>
<protein>
    <recommendedName>
        <fullName evidence="3">alpha-L-fucosidase</fullName>
        <ecNumber evidence="3">3.2.1.51</ecNumber>
    </recommendedName>
</protein>
<comment type="function">
    <text evidence="1">Alpha-L-fucosidase is responsible for hydrolyzing the alpha-1,6-linked fucose joined to the reducing-end N-acetylglucosamine of the carbohydrate moieties of glycoproteins.</text>
</comment>
<proteinExistence type="inferred from homology"/>
<dbReference type="AlphaFoldDB" id="A0A6C2UDZ4"/>
<keyword evidence="5" id="KW-0378">Hydrolase</keyword>
<dbReference type="SUPFAM" id="SSF51445">
    <property type="entry name" value="(Trans)glycosidases"/>
    <property type="match status" value="1"/>
</dbReference>
<evidence type="ECO:0000313" key="10">
    <source>
        <dbReference type="Proteomes" id="UP000346198"/>
    </source>
</evidence>
<name>A0A6C2UDZ4_9BACT</name>
<gene>
    <name evidence="9" type="ORF">SCARR_00417</name>
</gene>
<keyword evidence="10" id="KW-1185">Reference proteome</keyword>
<evidence type="ECO:0000259" key="8">
    <source>
        <dbReference type="Pfam" id="PF01120"/>
    </source>
</evidence>
<keyword evidence="4 7" id="KW-0732">Signal</keyword>
<evidence type="ECO:0000256" key="3">
    <source>
        <dbReference type="ARBA" id="ARBA00012662"/>
    </source>
</evidence>
<dbReference type="Proteomes" id="UP000346198">
    <property type="component" value="Unassembled WGS sequence"/>
</dbReference>
<feature type="domain" description="Glycoside hydrolase family 29 N-terminal" evidence="8">
    <location>
        <begin position="23"/>
        <end position="348"/>
    </location>
</feature>
<evidence type="ECO:0000256" key="7">
    <source>
        <dbReference type="SAM" id="SignalP"/>
    </source>
</evidence>
<dbReference type="InterPro" id="IPR057739">
    <property type="entry name" value="Glyco_hydro_29_N"/>
</dbReference>
<dbReference type="Pfam" id="PF01120">
    <property type="entry name" value="Alpha_L_fucos"/>
    <property type="match status" value="1"/>
</dbReference>
<evidence type="ECO:0000256" key="1">
    <source>
        <dbReference type="ARBA" id="ARBA00004071"/>
    </source>
</evidence>
<dbReference type="GO" id="GO:0016139">
    <property type="term" value="P:glycoside catabolic process"/>
    <property type="evidence" value="ECO:0007669"/>
    <property type="project" value="TreeGrafter"/>
</dbReference>
<dbReference type="PROSITE" id="PS51257">
    <property type="entry name" value="PROKAR_LIPOPROTEIN"/>
    <property type="match status" value="1"/>
</dbReference>
<dbReference type="EC" id="3.2.1.51" evidence="3"/>
<dbReference type="PRINTS" id="PR00741">
    <property type="entry name" value="GLHYDRLASE29"/>
</dbReference>
<organism evidence="9 10">
    <name type="scientific">Pontiella sulfatireligans</name>
    <dbReference type="NCBI Taxonomy" id="2750658"/>
    <lineage>
        <taxon>Bacteria</taxon>
        <taxon>Pseudomonadati</taxon>
        <taxon>Kiritimatiellota</taxon>
        <taxon>Kiritimatiellia</taxon>
        <taxon>Kiritimatiellales</taxon>
        <taxon>Pontiellaceae</taxon>
        <taxon>Pontiella</taxon>
    </lineage>
</organism>
<dbReference type="Gene3D" id="3.20.20.80">
    <property type="entry name" value="Glycosidases"/>
    <property type="match status" value="1"/>
</dbReference>
<dbReference type="PANTHER" id="PTHR10030:SF37">
    <property type="entry name" value="ALPHA-L-FUCOSIDASE-RELATED"/>
    <property type="match status" value="1"/>
</dbReference>
<dbReference type="SMART" id="SM00812">
    <property type="entry name" value="Alpha_L_fucos"/>
    <property type="match status" value="1"/>
</dbReference>
<dbReference type="InterPro" id="IPR017853">
    <property type="entry name" value="GH"/>
</dbReference>
<dbReference type="GO" id="GO:0006004">
    <property type="term" value="P:fucose metabolic process"/>
    <property type="evidence" value="ECO:0007669"/>
    <property type="project" value="InterPro"/>
</dbReference>
<evidence type="ECO:0000313" key="9">
    <source>
        <dbReference type="EMBL" id="VGO18365.1"/>
    </source>
</evidence>
<evidence type="ECO:0000256" key="5">
    <source>
        <dbReference type="ARBA" id="ARBA00022801"/>
    </source>
</evidence>
<feature type="chain" id="PRO_5025563437" description="alpha-L-fucosidase" evidence="7">
    <location>
        <begin position="25"/>
        <end position="468"/>
    </location>
</feature>
<keyword evidence="6" id="KW-0326">Glycosidase</keyword>
<comment type="similarity">
    <text evidence="2">Belongs to the glycosyl hydrolase 29 family.</text>
</comment>
<dbReference type="InterPro" id="IPR016286">
    <property type="entry name" value="FUC_metazoa-typ"/>
</dbReference>
<dbReference type="GO" id="GO:0004560">
    <property type="term" value="F:alpha-L-fucosidase activity"/>
    <property type="evidence" value="ECO:0007669"/>
    <property type="project" value="InterPro"/>
</dbReference>
<dbReference type="RefSeq" id="WP_136059860.1">
    <property type="nucleotide sequence ID" value="NZ_CAAHFH010000001.1"/>
</dbReference>
<accession>A0A6C2UDZ4</accession>
<evidence type="ECO:0000256" key="2">
    <source>
        <dbReference type="ARBA" id="ARBA00007951"/>
    </source>
</evidence>
<dbReference type="PANTHER" id="PTHR10030">
    <property type="entry name" value="ALPHA-L-FUCOSIDASE"/>
    <property type="match status" value="1"/>
</dbReference>